<evidence type="ECO:0000256" key="3">
    <source>
        <dbReference type="ARBA" id="ARBA00022475"/>
    </source>
</evidence>
<keyword evidence="6" id="KW-0378">Hydrolase</keyword>
<reference evidence="13" key="1">
    <citation type="submission" date="2018-06" db="EMBL/GenBank/DDBJ databases">
        <authorList>
            <person name="Li K."/>
        </authorList>
    </citation>
    <scope>NUCLEOTIDE SEQUENCE [LARGE SCALE GENOMIC DNA]</scope>
    <source>
        <strain evidence="13">ZFG47</strain>
        <plasmid evidence="13">unnamed1</plasmid>
    </source>
</reference>
<dbReference type="Proteomes" id="UP000249616">
    <property type="component" value="Plasmid unnamed1"/>
</dbReference>
<evidence type="ECO:0000256" key="10">
    <source>
        <dbReference type="SAM" id="MobiDB-lite"/>
    </source>
</evidence>
<dbReference type="Pfam" id="PF05108">
    <property type="entry name" value="T7SS_ESX1_EccB"/>
    <property type="match status" value="1"/>
</dbReference>
<evidence type="ECO:0000256" key="1">
    <source>
        <dbReference type="ARBA" id="ARBA00004162"/>
    </source>
</evidence>
<evidence type="ECO:0000256" key="4">
    <source>
        <dbReference type="ARBA" id="ARBA00022692"/>
    </source>
</evidence>
<accession>A0A2Z4JDZ5</accession>
<keyword evidence="4 11" id="KW-0812">Transmembrane</keyword>
<feature type="compositionally biased region" description="Polar residues" evidence="10">
    <location>
        <begin position="478"/>
        <end position="493"/>
    </location>
</feature>
<keyword evidence="7" id="KW-0067">ATP-binding</keyword>
<dbReference type="RefSeq" id="WP_112443189.1">
    <property type="nucleotide sequence ID" value="NZ_CP030074.1"/>
</dbReference>
<dbReference type="InterPro" id="IPR042485">
    <property type="entry name" value="T7SS_EccB_R3"/>
</dbReference>
<keyword evidence="9 11" id="KW-0472">Membrane</keyword>
<feature type="transmembrane region" description="Helical" evidence="11">
    <location>
        <begin position="41"/>
        <end position="61"/>
    </location>
</feature>
<comment type="similarity">
    <text evidence="2">Belongs to the EccB family.</text>
</comment>
<keyword evidence="3" id="KW-1003">Cell membrane</keyword>
<dbReference type="PANTHER" id="PTHR40765">
    <property type="entry name" value="ESX-2 SECRETION SYSTEM ATPASE ECCB2"/>
    <property type="match status" value="1"/>
</dbReference>
<keyword evidence="13" id="KW-1185">Reference proteome</keyword>
<gene>
    <name evidence="12" type="primary">eccB</name>
    <name evidence="12" type="ORF">DN051_43180</name>
</gene>
<evidence type="ECO:0000256" key="6">
    <source>
        <dbReference type="ARBA" id="ARBA00022801"/>
    </source>
</evidence>
<keyword evidence="5" id="KW-0547">Nucleotide-binding</keyword>
<dbReference type="KEGG" id="scad:DN051_43180"/>
<evidence type="ECO:0000256" key="11">
    <source>
        <dbReference type="SAM" id="Phobius"/>
    </source>
</evidence>
<keyword evidence="8 11" id="KW-1133">Transmembrane helix</keyword>
<dbReference type="GO" id="GO:0005524">
    <property type="term" value="F:ATP binding"/>
    <property type="evidence" value="ECO:0007669"/>
    <property type="project" value="UniProtKB-KW"/>
</dbReference>
<proteinExistence type="inferred from homology"/>
<comment type="subcellular location">
    <subcellularLocation>
        <location evidence="1">Cell membrane</location>
        <topology evidence="1">Single-pass membrane protein</topology>
    </subcellularLocation>
</comment>
<sequence length="493" mass="50433">MQSKRDQVQAHMFVMGRLNSGMLNGEPDAPESPLARTSRGLVFGIVIALVISAGAFIFGLLSPGGNNSWRNGTALVVNRDTGARYLYLDGRLRPVRNYASARLLGGKDLTAVTVRTRSLADTPVGTPVGIEGAPDSVPGQDQLERGAWRVCSAPDSDTATAQSPRSASTYRTILAVGGTSAGRSLSQRQAALLKGPDGALHLMWRGSRLRLDKTGGAVTSLGYGSAVARPVTAAFLDALPAGPDLAPPRVPGLGEPGPELGGSGTRVGQLFQVQVPGGTPVWHVLARDGLRALTETAAALLLGDPKTRTAYDGKAPQPRVLGSDVLGRHLAPTAADTSDTLPDAPPQLADITTGTALCTVVEPGGSGGTKVSGALVPVTGLAPLAQHTAEPTAPACNPVDGVVVPPRRGALVHVLGAAGGPLGDTTYLVTEYGIKYRVHGDKALEALGYTGREAVQLPSPLAAMLPTGPDLTPEAATGATSPNTTTAACTKRS</sequence>
<protein>
    <submittedName>
        <fullName evidence="12">Type VII secretion protein EccB</fullName>
    </submittedName>
</protein>
<geneLocation type="plasmid" evidence="12 13">
    <name>unnamed1</name>
</geneLocation>
<dbReference type="InterPro" id="IPR007795">
    <property type="entry name" value="T7SS_EccB"/>
</dbReference>
<dbReference type="NCBIfam" id="TIGR03919">
    <property type="entry name" value="T7SS_EccB"/>
    <property type="match status" value="1"/>
</dbReference>
<keyword evidence="12" id="KW-0614">Plasmid</keyword>
<feature type="region of interest" description="Disordered" evidence="10">
    <location>
        <begin position="468"/>
        <end position="493"/>
    </location>
</feature>
<dbReference type="InterPro" id="IPR044857">
    <property type="entry name" value="T7SS_EccB_R1"/>
</dbReference>
<evidence type="ECO:0000256" key="9">
    <source>
        <dbReference type="ARBA" id="ARBA00023136"/>
    </source>
</evidence>
<evidence type="ECO:0000313" key="12">
    <source>
        <dbReference type="EMBL" id="AWW43372.1"/>
    </source>
</evidence>
<evidence type="ECO:0000256" key="5">
    <source>
        <dbReference type="ARBA" id="ARBA00022741"/>
    </source>
</evidence>
<dbReference type="GO" id="GO:0005886">
    <property type="term" value="C:plasma membrane"/>
    <property type="evidence" value="ECO:0007669"/>
    <property type="project" value="UniProtKB-SubCell"/>
</dbReference>
<dbReference type="EMBL" id="CP030074">
    <property type="protein sequence ID" value="AWW43372.1"/>
    <property type="molecule type" value="Genomic_DNA"/>
</dbReference>
<dbReference type="AlphaFoldDB" id="A0A2Z4JDZ5"/>
<dbReference type="GO" id="GO:0016787">
    <property type="term" value="F:hydrolase activity"/>
    <property type="evidence" value="ECO:0007669"/>
    <property type="project" value="UniProtKB-KW"/>
</dbReference>
<dbReference type="Gene3D" id="3.30.2390.20">
    <property type="entry name" value="Type VII secretion system EccB, repeat 1 domain"/>
    <property type="match status" value="1"/>
</dbReference>
<dbReference type="Gene3D" id="2.40.50.910">
    <property type="entry name" value="Type VII secretion system EccB, repeat 3 domain"/>
    <property type="match status" value="1"/>
</dbReference>
<dbReference type="PANTHER" id="PTHR40765:SF2">
    <property type="entry name" value="ESX-2 SECRETION SYSTEM ATPASE ECCB2"/>
    <property type="match status" value="1"/>
</dbReference>
<evidence type="ECO:0000313" key="13">
    <source>
        <dbReference type="Proteomes" id="UP000249616"/>
    </source>
</evidence>
<organism evidence="12 13">
    <name type="scientific">Streptomyces cadmiisoli</name>
    <dbReference type="NCBI Taxonomy" id="2184053"/>
    <lineage>
        <taxon>Bacteria</taxon>
        <taxon>Bacillati</taxon>
        <taxon>Actinomycetota</taxon>
        <taxon>Actinomycetes</taxon>
        <taxon>Kitasatosporales</taxon>
        <taxon>Streptomycetaceae</taxon>
        <taxon>Streptomyces</taxon>
        <taxon>Streptomyces aurantiacus group</taxon>
    </lineage>
</organism>
<dbReference type="GO" id="GO:0005576">
    <property type="term" value="C:extracellular region"/>
    <property type="evidence" value="ECO:0007669"/>
    <property type="project" value="TreeGrafter"/>
</dbReference>
<evidence type="ECO:0000256" key="2">
    <source>
        <dbReference type="ARBA" id="ARBA00008149"/>
    </source>
</evidence>
<evidence type="ECO:0000256" key="8">
    <source>
        <dbReference type="ARBA" id="ARBA00022989"/>
    </source>
</evidence>
<name>A0A2Z4JDZ5_9ACTN</name>
<evidence type="ECO:0000256" key="7">
    <source>
        <dbReference type="ARBA" id="ARBA00022840"/>
    </source>
</evidence>